<organism evidence="7 8">
    <name type="scientific">Prosthecochloris aestuarii (strain DSM 271 / SK 413)</name>
    <dbReference type="NCBI Taxonomy" id="290512"/>
    <lineage>
        <taxon>Bacteria</taxon>
        <taxon>Pseudomonadati</taxon>
        <taxon>Chlorobiota</taxon>
        <taxon>Chlorobiia</taxon>
        <taxon>Chlorobiales</taxon>
        <taxon>Chlorobiaceae</taxon>
        <taxon>Prosthecochloris</taxon>
    </lineage>
</organism>
<evidence type="ECO:0000256" key="4">
    <source>
        <dbReference type="ARBA" id="ARBA00022989"/>
    </source>
</evidence>
<dbReference type="eggNOG" id="COG0628">
    <property type="taxonomic scope" value="Bacteria"/>
</dbReference>
<feature type="transmembrane region" description="Helical" evidence="6">
    <location>
        <begin position="236"/>
        <end position="258"/>
    </location>
</feature>
<keyword evidence="5 6" id="KW-0472">Membrane</keyword>
<dbReference type="PANTHER" id="PTHR21716">
    <property type="entry name" value="TRANSMEMBRANE PROTEIN"/>
    <property type="match status" value="1"/>
</dbReference>
<evidence type="ECO:0000313" key="8">
    <source>
        <dbReference type="Proteomes" id="UP000002725"/>
    </source>
</evidence>
<keyword evidence="8" id="KW-1185">Reference proteome</keyword>
<dbReference type="STRING" id="290512.Paes_2012"/>
<dbReference type="HOGENOM" id="CLU_041771_2_3_10"/>
<evidence type="ECO:0000256" key="1">
    <source>
        <dbReference type="ARBA" id="ARBA00004141"/>
    </source>
</evidence>
<gene>
    <name evidence="7" type="ordered locus">Paes_2012</name>
</gene>
<dbReference type="InterPro" id="IPR002549">
    <property type="entry name" value="AI-2E-like"/>
</dbReference>
<evidence type="ECO:0000256" key="6">
    <source>
        <dbReference type="SAM" id="Phobius"/>
    </source>
</evidence>
<comment type="subcellular location">
    <subcellularLocation>
        <location evidence="1">Membrane</location>
        <topology evidence="1">Multi-pass membrane protein</topology>
    </subcellularLocation>
</comment>
<dbReference type="RefSeq" id="WP_012506555.1">
    <property type="nucleotide sequence ID" value="NC_011059.1"/>
</dbReference>
<reference evidence="7" key="1">
    <citation type="submission" date="2008-06" db="EMBL/GenBank/DDBJ databases">
        <title>Complete sequence of chromosome of Prosthecochloris aestuarii DSM 271.</title>
        <authorList>
            <consortium name="US DOE Joint Genome Institute"/>
            <person name="Lucas S."/>
            <person name="Copeland A."/>
            <person name="Lapidus A."/>
            <person name="Glavina del Rio T."/>
            <person name="Dalin E."/>
            <person name="Tice H."/>
            <person name="Bruce D."/>
            <person name="Goodwin L."/>
            <person name="Pitluck S."/>
            <person name="Schmutz J."/>
            <person name="Larimer F."/>
            <person name="Land M."/>
            <person name="Hauser L."/>
            <person name="Kyrpides N."/>
            <person name="Anderson I."/>
            <person name="Liu Z."/>
            <person name="Li T."/>
            <person name="Zhao F."/>
            <person name="Overmann J."/>
            <person name="Bryant D.A."/>
            <person name="Richardson P."/>
        </authorList>
    </citation>
    <scope>NUCLEOTIDE SEQUENCE [LARGE SCALE GENOMIC DNA]</scope>
    <source>
        <strain evidence="7">DSM 271</strain>
    </source>
</reference>
<dbReference type="Pfam" id="PF01594">
    <property type="entry name" value="AI-2E_transport"/>
    <property type="match status" value="1"/>
</dbReference>
<evidence type="ECO:0008006" key="9">
    <source>
        <dbReference type="Google" id="ProtNLM"/>
    </source>
</evidence>
<comment type="similarity">
    <text evidence="2">Belongs to the autoinducer-2 exporter (AI-2E) (TC 2.A.86) family.</text>
</comment>
<evidence type="ECO:0000256" key="5">
    <source>
        <dbReference type="ARBA" id="ARBA00023136"/>
    </source>
</evidence>
<name>B4S576_PROA2</name>
<dbReference type="AlphaFoldDB" id="B4S576"/>
<accession>B4S576</accession>
<keyword evidence="3 6" id="KW-0812">Transmembrane</keyword>
<feature type="transmembrane region" description="Helical" evidence="6">
    <location>
        <begin position="307"/>
        <end position="337"/>
    </location>
</feature>
<dbReference type="PANTHER" id="PTHR21716:SF4">
    <property type="entry name" value="TRANSMEMBRANE PROTEIN 245"/>
    <property type="match status" value="1"/>
</dbReference>
<proteinExistence type="inferred from homology"/>
<sequence length="363" mass="40146">MKRAELNNLVLLVFVLLISAIFFSMIYDFLMVILIAAIFSSLALPVNRFFERLFKGKKSLSSALALVSISLIGIFPLFALMGIVAAQAVRISRSAGPWIEKRLEEPTAFHDLFLTLPFYETINAYSDLILQRLGEMVSKTGTFLFENISSFTLSTVHTLFLFFVFLYTMFFFLRDGRDMLQQALYYMPLNQSDQSRMLDKFTSVTRATIRGTFVIGIIQGTLAGLAFQVAGIESAVFWGAIMTVLSVIPVVGSGLVWVPAVLYLYATGENVAATGLLIFCGILVSSIDNILRPVLVGRDTRMHELLIFFGTIGGIGLFGIAGFIVGPIIAALFITVWEIYGETFKEYLNDAKQAGDSADEESL</sequence>
<evidence type="ECO:0000256" key="2">
    <source>
        <dbReference type="ARBA" id="ARBA00009773"/>
    </source>
</evidence>
<dbReference type="GO" id="GO:0016020">
    <property type="term" value="C:membrane"/>
    <property type="evidence" value="ECO:0007669"/>
    <property type="project" value="UniProtKB-SubCell"/>
</dbReference>
<evidence type="ECO:0000256" key="3">
    <source>
        <dbReference type="ARBA" id="ARBA00022692"/>
    </source>
</evidence>
<dbReference type="EMBL" id="CP001108">
    <property type="protein sequence ID" value="ACF47022.1"/>
    <property type="molecule type" value="Genomic_DNA"/>
</dbReference>
<dbReference type="Proteomes" id="UP000002725">
    <property type="component" value="Chromosome"/>
</dbReference>
<feature type="transmembrane region" description="Helical" evidence="6">
    <location>
        <begin position="9"/>
        <end position="27"/>
    </location>
</feature>
<dbReference type="KEGG" id="paa:Paes_2012"/>
<protein>
    <recommendedName>
        <fullName evidence="9">AI-2E family transporter</fullName>
    </recommendedName>
</protein>
<evidence type="ECO:0000313" key="7">
    <source>
        <dbReference type="EMBL" id="ACF47022.1"/>
    </source>
</evidence>
<feature type="transmembrane region" description="Helical" evidence="6">
    <location>
        <begin position="270"/>
        <end position="287"/>
    </location>
</feature>
<feature type="transmembrane region" description="Helical" evidence="6">
    <location>
        <begin position="151"/>
        <end position="173"/>
    </location>
</feature>
<feature type="transmembrane region" description="Helical" evidence="6">
    <location>
        <begin position="33"/>
        <end position="50"/>
    </location>
</feature>
<keyword evidence="4 6" id="KW-1133">Transmembrane helix</keyword>
<feature type="transmembrane region" description="Helical" evidence="6">
    <location>
        <begin position="207"/>
        <end position="230"/>
    </location>
</feature>
<feature type="transmembrane region" description="Helical" evidence="6">
    <location>
        <begin position="62"/>
        <end position="89"/>
    </location>
</feature>